<protein>
    <submittedName>
        <fullName evidence="1">Uncharacterized protein</fullName>
    </submittedName>
</protein>
<evidence type="ECO:0000313" key="1">
    <source>
        <dbReference type="EMBL" id="MBW6408993.1"/>
    </source>
</evidence>
<dbReference type="EMBL" id="JAHXPT010000002">
    <property type="protein sequence ID" value="MBW6408993.1"/>
    <property type="molecule type" value="Genomic_DNA"/>
</dbReference>
<gene>
    <name evidence="1" type="ORF">KYD98_02715</name>
</gene>
<sequence>MNELDSKFITTEDLNNFTSLMNEMNILQDNEYARAYKLHKEALGVYDRWSSILYNIRTNESRGVPKNPPLKDRVGQILKMIDNVYVSSRMVWNKSKDDISEGRY</sequence>
<comment type="caution">
    <text evidence="1">The sequence shown here is derived from an EMBL/GenBank/DDBJ whole genome shotgun (WGS) entry which is preliminary data.</text>
</comment>
<proteinExistence type="predicted"/>
<dbReference type="RefSeq" id="WP_219778055.1">
    <property type="nucleotide sequence ID" value="NZ_JAHXPT010000002.1"/>
</dbReference>
<keyword evidence="2" id="KW-1185">Reference proteome</keyword>
<organism evidence="1 2">
    <name type="scientific">Clostridium weizhouense</name>
    <dbReference type="NCBI Taxonomy" id="2859781"/>
    <lineage>
        <taxon>Bacteria</taxon>
        <taxon>Bacillati</taxon>
        <taxon>Bacillota</taxon>
        <taxon>Clostridia</taxon>
        <taxon>Eubacteriales</taxon>
        <taxon>Clostridiaceae</taxon>
        <taxon>Clostridium</taxon>
    </lineage>
</organism>
<reference evidence="1 2" key="1">
    <citation type="submission" date="2021-07" db="EMBL/GenBank/DDBJ databases">
        <title>Clostridium weizhouense sp. nov., an anaerobic bacterium isolated from activated sludge of Petroleum wastewater.</title>
        <authorList>
            <person name="Li Q."/>
        </authorList>
    </citation>
    <scope>NUCLEOTIDE SEQUENCE [LARGE SCALE GENOMIC DNA]</scope>
    <source>
        <strain evidence="1 2">YB-6</strain>
    </source>
</reference>
<evidence type="ECO:0000313" key="2">
    <source>
        <dbReference type="Proteomes" id="UP001519921"/>
    </source>
</evidence>
<accession>A0ABS7AK19</accession>
<dbReference type="Proteomes" id="UP001519921">
    <property type="component" value="Unassembled WGS sequence"/>
</dbReference>
<name>A0ABS7AK19_9CLOT</name>